<dbReference type="EMBL" id="NBCO01000073">
    <property type="protein sequence ID" value="ORC83393.1"/>
    <property type="molecule type" value="Genomic_DNA"/>
</dbReference>
<protein>
    <recommendedName>
        <fullName evidence="5">Mucin-associated surface protein (MASP)</fullName>
    </recommendedName>
</protein>
<reference evidence="3 4" key="1">
    <citation type="submission" date="2017-03" db="EMBL/GenBank/DDBJ databases">
        <title>An alternative strategy for trypanosome survival in the mammalian bloodstream revealed through genome and transcriptome analysis of the ubiquitous bovine parasite Trypanosoma (Megatrypanum) theileri.</title>
        <authorList>
            <person name="Kelly S."/>
            <person name="Ivens A."/>
            <person name="Mott A."/>
            <person name="O'Neill E."/>
            <person name="Emms D."/>
            <person name="Macleod O."/>
            <person name="Voorheis P."/>
            <person name="Matthews J."/>
            <person name="Matthews K."/>
            <person name="Carrington M."/>
        </authorList>
    </citation>
    <scope>NUCLEOTIDE SEQUENCE [LARGE SCALE GENOMIC DNA]</scope>
    <source>
        <strain evidence="3">Edinburgh</strain>
    </source>
</reference>
<gene>
    <name evidence="3" type="ORF">TM35_000731170</name>
</gene>
<dbReference type="Proteomes" id="UP000192257">
    <property type="component" value="Unassembled WGS sequence"/>
</dbReference>
<comment type="caution">
    <text evidence="3">The sequence shown here is derived from an EMBL/GenBank/DDBJ whole genome shotgun (WGS) entry which is preliminary data.</text>
</comment>
<sequence>MLMRRLLYLIAFLLSFQCVFVVAGEPAKAEASHSPGLQGQPVAGDDCSSGNTLPKCKTVLNGPEDSHSDCGNPPEKEGCSPSVPKTAENCTEASEGTTRCSSAVGLPAPPQAPPLDSASTASCNTDSGVPAEASCPTNVATAAGAGAPSRGTLHTTQGTSSGGADGARGSQEQLDRKGSPQDTLPGSTDTLTSGDQ</sequence>
<organism evidence="3 4">
    <name type="scientific">Trypanosoma theileri</name>
    <dbReference type="NCBI Taxonomy" id="67003"/>
    <lineage>
        <taxon>Eukaryota</taxon>
        <taxon>Discoba</taxon>
        <taxon>Euglenozoa</taxon>
        <taxon>Kinetoplastea</taxon>
        <taxon>Metakinetoplastina</taxon>
        <taxon>Trypanosomatida</taxon>
        <taxon>Trypanosomatidae</taxon>
        <taxon>Trypanosoma</taxon>
    </lineage>
</organism>
<keyword evidence="4" id="KW-1185">Reference proteome</keyword>
<feature type="compositionally biased region" description="Basic and acidic residues" evidence="1">
    <location>
        <begin position="64"/>
        <end position="78"/>
    </location>
</feature>
<dbReference type="GeneID" id="39991041"/>
<feature type="non-terminal residue" evidence="3">
    <location>
        <position position="196"/>
    </location>
</feature>
<dbReference type="VEuPathDB" id="TriTrypDB:TM35_000731170"/>
<keyword evidence="2" id="KW-0732">Signal</keyword>
<evidence type="ECO:0008006" key="5">
    <source>
        <dbReference type="Google" id="ProtNLM"/>
    </source>
</evidence>
<feature type="compositionally biased region" description="Polar residues" evidence="1">
    <location>
        <begin position="180"/>
        <end position="196"/>
    </location>
</feature>
<feature type="compositionally biased region" description="Polar residues" evidence="1">
    <location>
        <begin position="117"/>
        <end position="127"/>
    </location>
</feature>
<feature type="signal peptide" evidence="2">
    <location>
        <begin position="1"/>
        <end position="23"/>
    </location>
</feature>
<proteinExistence type="predicted"/>
<feature type="region of interest" description="Disordered" evidence="1">
    <location>
        <begin position="62"/>
        <end position="196"/>
    </location>
</feature>
<evidence type="ECO:0000313" key="3">
    <source>
        <dbReference type="EMBL" id="ORC83393.1"/>
    </source>
</evidence>
<name>A0A1X0NG00_9TRYP</name>
<dbReference type="AlphaFoldDB" id="A0A1X0NG00"/>
<feature type="chain" id="PRO_5012823416" description="Mucin-associated surface protein (MASP)" evidence="2">
    <location>
        <begin position="24"/>
        <end position="196"/>
    </location>
</feature>
<dbReference type="RefSeq" id="XP_028877459.1">
    <property type="nucleotide sequence ID" value="XM_029031261.1"/>
</dbReference>
<evidence type="ECO:0000256" key="2">
    <source>
        <dbReference type="SAM" id="SignalP"/>
    </source>
</evidence>
<accession>A0A1X0NG00</accession>
<evidence type="ECO:0000256" key="1">
    <source>
        <dbReference type="SAM" id="MobiDB-lite"/>
    </source>
</evidence>
<feature type="compositionally biased region" description="Polar residues" evidence="1">
    <location>
        <begin position="88"/>
        <end position="101"/>
    </location>
</feature>
<evidence type="ECO:0000313" key="4">
    <source>
        <dbReference type="Proteomes" id="UP000192257"/>
    </source>
</evidence>